<dbReference type="SMART" id="SM00248">
    <property type="entry name" value="ANK"/>
    <property type="match status" value="4"/>
</dbReference>
<proteinExistence type="predicted"/>
<dbReference type="Proteomes" id="UP000623842">
    <property type="component" value="Unassembled WGS sequence"/>
</dbReference>
<dbReference type="RefSeq" id="WP_189774717.1">
    <property type="nucleotide sequence ID" value="NZ_BNCK01000015.1"/>
</dbReference>
<dbReference type="PANTHER" id="PTHR24198:SF165">
    <property type="entry name" value="ANKYRIN REPEAT-CONTAINING PROTEIN-RELATED"/>
    <property type="match status" value="1"/>
</dbReference>
<evidence type="ECO:0000313" key="4">
    <source>
        <dbReference type="EMBL" id="GHG07379.1"/>
    </source>
</evidence>
<dbReference type="Pfam" id="PF12796">
    <property type="entry name" value="Ank_2"/>
    <property type="match status" value="1"/>
</dbReference>
<dbReference type="SUPFAM" id="SSF48403">
    <property type="entry name" value="Ankyrin repeat"/>
    <property type="match status" value="1"/>
</dbReference>
<evidence type="ECO:0008006" key="6">
    <source>
        <dbReference type="Google" id="ProtNLM"/>
    </source>
</evidence>
<evidence type="ECO:0000313" key="5">
    <source>
        <dbReference type="Proteomes" id="UP000623842"/>
    </source>
</evidence>
<protein>
    <recommendedName>
        <fullName evidence="6">Ankyrin repeat domain-containing protein</fullName>
    </recommendedName>
</protein>
<evidence type="ECO:0000256" key="1">
    <source>
        <dbReference type="ARBA" id="ARBA00022737"/>
    </source>
</evidence>
<accession>A0A919BRC3</accession>
<gene>
    <name evidence="4" type="ORF">GCM10017161_41270</name>
</gene>
<dbReference type="Pfam" id="PF00023">
    <property type="entry name" value="Ank"/>
    <property type="match status" value="1"/>
</dbReference>
<dbReference type="InterPro" id="IPR002110">
    <property type="entry name" value="Ankyrin_rpt"/>
</dbReference>
<dbReference type="InterPro" id="IPR036770">
    <property type="entry name" value="Ankyrin_rpt-contain_sf"/>
</dbReference>
<sequence>MSESQEFFNAISNNDLKTAKDLFKNRNVDINFSEPNFNNTPLSYAAYLGLTKCVDYLLSINADLNKPCGLGLTPLMTACCGGKVKGSKIALKLIEKGADVNYIRKSDEMTALKFAVGSCSSEVIKALIDNGADIDGPNDTDQTAFILAARYNDIESLKILLDAGANPNITCKLGWANGLNALEVAKLEKSKKSIAFLSSIYGT</sequence>
<dbReference type="PROSITE" id="PS50297">
    <property type="entry name" value="ANK_REP_REGION"/>
    <property type="match status" value="3"/>
</dbReference>
<dbReference type="EMBL" id="BNCK01000015">
    <property type="protein sequence ID" value="GHG07379.1"/>
    <property type="molecule type" value="Genomic_DNA"/>
</dbReference>
<organism evidence="4 5">
    <name type="scientific">Thalassotalea marina</name>
    <dbReference type="NCBI Taxonomy" id="1673741"/>
    <lineage>
        <taxon>Bacteria</taxon>
        <taxon>Pseudomonadati</taxon>
        <taxon>Pseudomonadota</taxon>
        <taxon>Gammaproteobacteria</taxon>
        <taxon>Alteromonadales</taxon>
        <taxon>Colwelliaceae</taxon>
        <taxon>Thalassotalea</taxon>
    </lineage>
</organism>
<reference evidence="4" key="1">
    <citation type="journal article" date="2014" name="Int. J. Syst. Evol. Microbiol.">
        <title>Complete genome sequence of Corynebacterium casei LMG S-19264T (=DSM 44701T), isolated from a smear-ripened cheese.</title>
        <authorList>
            <consortium name="US DOE Joint Genome Institute (JGI-PGF)"/>
            <person name="Walter F."/>
            <person name="Albersmeier A."/>
            <person name="Kalinowski J."/>
            <person name="Ruckert C."/>
        </authorList>
    </citation>
    <scope>NUCLEOTIDE SEQUENCE</scope>
    <source>
        <strain evidence="4">KCTC 42731</strain>
    </source>
</reference>
<name>A0A919BRC3_9GAMM</name>
<comment type="caution">
    <text evidence="4">The sequence shown here is derived from an EMBL/GenBank/DDBJ whole genome shotgun (WGS) entry which is preliminary data.</text>
</comment>
<dbReference type="AlphaFoldDB" id="A0A919BRC3"/>
<feature type="repeat" description="ANK" evidence="3">
    <location>
        <begin position="107"/>
        <end position="139"/>
    </location>
</feature>
<reference evidence="4" key="2">
    <citation type="submission" date="2020-09" db="EMBL/GenBank/DDBJ databases">
        <authorList>
            <person name="Sun Q."/>
            <person name="Kim S."/>
        </authorList>
    </citation>
    <scope>NUCLEOTIDE SEQUENCE</scope>
    <source>
        <strain evidence="4">KCTC 42731</strain>
    </source>
</reference>
<dbReference type="Gene3D" id="1.25.40.20">
    <property type="entry name" value="Ankyrin repeat-containing domain"/>
    <property type="match status" value="1"/>
</dbReference>
<feature type="repeat" description="ANK" evidence="3">
    <location>
        <begin position="70"/>
        <end position="105"/>
    </location>
</feature>
<evidence type="ECO:0000256" key="2">
    <source>
        <dbReference type="ARBA" id="ARBA00023043"/>
    </source>
</evidence>
<feature type="repeat" description="ANK" evidence="3">
    <location>
        <begin position="140"/>
        <end position="172"/>
    </location>
</feature>
<evidence type="ECO:0000256" key="3">
    <source>
        <dbReference type="PROSITE-ProRule" id="PRU00023"/>
    </source>
</evidence>
<dbReference type="PROSITE" id="PS50088">
    <property type="entry name" value="ANK_REPEAT"/>
    <property type="match status" value="3"/>
</dbReference>
<keyword evidence="2 3" id="KW-0040">ANK repeat</keyword>
<dbReference type="PANTHER" id="PTHR24198">
    <property type="entry name" value="ANKYRIN REPEAT AND PROTEIN KINASE DOMAIN-CONTAINING PROTEIN"/>
    <property type="match status" value="1"/>
</dbReference>
<keyword evidence="5" id="KW-1185">Reference proteome</keyword>
<keyword evidence="1" id="KW-0677">Repeat</keyword>